<sequence>MLTFNARQLLRGLDVASYPARLADEPVGARLTTVPLEVTDQGLIAYSTDRYQLARTLTEYALEAPAHGAGLPPVRLHRSGLKVLLPVLRAAKKDGTVELTADEDTVTFTVHAANGQVQTVPLKNYADADEYPKIASLFRLHTQPRGALEEGTFTVNPKYVKALADVTARYTSDGEVLTFDPDTNHSGKPVAWVHGQWAHGILMPIRRDQLPTIDAEYEGVGRLFRAVPLMQSPESASVREGSAVERASTRGTAEAPATA</sequence>
<dbReference type="RefSeq" id="WP_098471853.1">
    <property type="nucleotide sequence ID" value="NZ_KR152226.1"/>
</dbReference>
<accession>A0A0F6WFK9</accession>
<organism evidence="2">
    <name type="scientific">Micrococcus sp. MG-2010-D12</name>
    <dbReference type="NCBI Taxonomy" id="936902"/>
    <lineage>
        <taxon>Bacteria</taxon>
        <taxon>Bacillati</taxon>
        <taxon>Actinomycetota</taxon>
        <taxon>Actinomycetes</taxon>
        <taxon>Micrococcales</taxon>
        <taxon>Micrococcaceae</taxon>
        <taxon>Micrococcus</taxon>
    </lineage>
</organism>
<dbReference type="AlphaFoldDB" id="A0A0F6WFK9"/>
<reference evidence="2" key="1">
    <citation type="journal article" date="2015" name="Genome Announc.">
        <title>Complete Genome Sequence of the Linear Plasmid pJD12 Hosted by Micrococcus sp. D12, Isolated from a High-Altitude Volcanic Lake in Argentina.</title>
        <authorList>
            <person name="Dib J.R."/>
            <person name="Angelov A."/>
            <person name="Liebl W."/>
            <person name="Dobber J."/>
            <person name="Voget S."/>
            <person name="Schuldes J."/>
            <person name="Gorriti M."/>
            <person name="Farias M.E."/>
            <person name="Meinhardt F."/>
            <person name="Daniel R."/>
        </authorList>
    </citation>
    <scope>NUCLEOTIDE SEQUENCE</scope>
    <source>
        <strain evidence="2">MG-2010-D12</strain>
        <plasmid evidence="2">pJD12</plasmid>
    </source>
</reference>
<gene>
    <name evidence="2" type="ORF">pJD12_800</name>
</gene>
<keyword evidence="2" id="KW-0614">Plasmid</keyword>
<dbReference type="SUPFAM" id="SSF55979">
    <property type="entry name" value="DNA clamp"/>
    <property type="match status" value="1"/>
</dbReference>
<protein>
    <submittedName>
        <fullName evidence="2">Uncharacterized protein</fullName>
    </submittedName>
</protein>
<feature type="region of interest" description="Disordered" evidence="1">
    <location>
        <begin position="232"/>
        <end position="259"/>
    </location>
</feature>
<evidence type="ECO:0000256" key="1">
    <source>
        <dbReference type="SAM" id="MobiDB-lite"/>
    </source>
</evidence>
<proteinExistence type="predicted"/>
<name>A0A0F6WFK9_9MICC</name>
<evidence type="ECO:0000313" key="2">
    <source>
        <dbReference type="EMBL" id="AKF15856.1"/>
    </source>
</evidence>
<dbReference type="EMBL" id="KR152226">
    <property type="protein sequence ID" value="AKF15856.1"/>
    <property type="molecule type" value="Genomic_DNA"/>
</dbReference>
<geneLocation type="plasmid" evidence="2">
    <name>pJD12</name>
</geneLocation>
<dbReference type="InterPro" id="IPR046938">
    <property type="entry name" value="DNA_clamp_sf"/>
</dbReference>